<dbReference type="Proteomes" id="UP001302477">
    <property type="component" value="Chromosome"/>
</dbReference>
<feature type="compositionally biased region" description="Basic and acidic residues" evidence="2">
    <location>
        <begin position="183"/>
        <end position="196"/>
    </location>
</feature>
<evidence type="ECO:0000256" key="1">
    <source>
        <dbReference type="SAM" id="Coils"/>
    </source>
</evidence>
<protein>
    <submittedName>
        <fullName evidence="3">Uncharacterized protein</fullName>
    </submittedName>
</protein>
<feature type="region of interest" description="Disordered" evidence="2">
    <location>
        <begin position="181"/>
        <end position="233"/>
    </location>
</feature>
<reference evidence="3 4" key="1">
    <citation type="submission" date="2023-10" db="EMBL/GenBank/DDBJ databases">
        <title>Description of Microbulbifer bruguierae sp. nov., isolated from the sediments of mangrove plant Bruguiera sexangula and comparative genomic analyses of the genus Microbulbifer.</title>
        <authorList>
            <person name="Long M."/>
        </authorList>
    </citation>
    <scope>NUCLEOTIDE SEQUENCE [LARGE SCALE GENOMIC DNA]</scope>
    <source>
        <strain evidence="3 4">SPO729</strain>
    </source>
</reference>
<keyword evidence="1" id="KW-0175">Coiled coil</keyword>
<keyword evidence="4" id="KW-1185">Reference proteome</keyword>
<accession>A0AAU0MXY8</accession>
<gene>
    <name evidence="3" type="ORF">R5R33_16710</name>
</gene>
<evidence type="ECO:0000256" key="2">
    <source>
        <dbReference type="SAM" id="MobiDB-lite"/>
    </source>
</evidence>
<sequence>MAVNRGCSLIFAGFVGVMGWCATVQGESSLTVEQNKLARMEQSLENRLVELEDVENEMLGYEYKLKRAQESLGQARTHYEQTLKELKAAEREHKQAPSTDTERALNKARHAHSMAERGVDSRNRRVEFIQSTFGDLETRMKSSQASVADIKVRVAQQQVLVDKLVKAMLVQAENQNRAQAKAASERKVVEPEEPVGKPEIPAPSVASLTPAEPVVESPEPAPEMAAPQAPAVDQREIDPELLAYARGEQERLEKVLSELEDEDDSGKQTFRNLSLRPSGGEAIDFEFLGRNQYRLVAPVSAGRQTYKINSWRFRRTIPAEDEGVRYVFIFDARRLSRPRLVMYPEYVLSQLD</sequence>
<proteinExistence type="predicted"/>
<dbReference type="SUPFAM" id="SSF57997">
    <property type="entry name" value="Tropomyosin"/>
    <property type="match status" value="1"/>
</dbReference>
<dbReference type="AlphaFoldDB" id="A0AAU0MXY8"/>
<feature type="coiled-coil region" evidence="1">
    <location>
        <begin position="34"/>
        <end position="96"/>
    </location>
</feature>
<evidence type="ECO:0000313" key="3">
    <source>
        <dbReference type="EMBL" id="WOX05364.1"/>
    </source>
</evidence>
<evidence type="ECO:0000313" key="4">
    <source>
        <dbReference type="Proteomes" id="UP001302477"/>
    </source>
</evidence>
<name>A0AAU0MXY8_9GAMM</name>
<dbReference type="RefSeq" id="WP_318953837.1">
    <property type="nucleotide sequence ID" value="NZ_CP137555.1"/>
</dbReference>
<organism evidence="3 4">
    <name type="scientific">Microbulbifer pacificus</name>
    <dbReference type="NCBI Taxonomy" id="407164"/>
    <lineage>
        <taxon>Bacteria</taxon>
        <taxon>Pseudomonadati</taxon>
        <taxon>Pseudomonadota</taxon>
        <taxon>Gammaproteobacteria</taxon>
        <taxon>Cellvibrionales</taxon>
        <taxon>Microbulbiferaceae</taxon>
        <taxon>Microbulbifer</taxon>
    </lineage>
</organism>
<dbReference type="EMBL" id="CP137555">
    <property type="protein sequence ID" value="WOX05364.1"/>
    <property type="molecule type" value="Genomic_DNA"/>
</dbReference>
<dbReference type="KEGG" id="mpaf:R5R33_16710"/>
<feature type="compositionally biased region" description="Low complexity" evidence="2">
    <location>
        <begin position="210"/>
        <end position="232"/>
    </location>
</feature>